<gene>
    <name evidence="4" type="ORF">CMQ_5354</name>
</gene>
<keyword evidence="2" id="KW-0560">Oxidoreductase</keyword>
<dbReference type="Gene3D" id="2.60.120.330">
    <property type="entry name" value="B-lactam Antibiotic, Isopenicillin N Synthase, Chain"/>
    <property type="match status" value="1"/>
</dbReference>
<dbReference type="eggNOG" id="KOG0143">
    <property type="taxonomic scope" value="Eukaryota"/>
</dbReference>
<dbReference type="GO" id="GO:0051213">
    <property type="term" value="F:dioxygenase activity"/>
    <property type="evidence" value="ECO:0007669"/>
    <property type="project" value="UniProtKB-KW"/>
</dbReference>
<dbReference type="Pfam" id="PF14226">
    <property type="entry name" value="DIOX_N"/>
    <property type="match status" value="1"/>
</dbReference>
<dbReference type="HOGENOM" id="CLU_010119_6_0_1"/>
<dbReference type="EMBL" id="GL629756">
    <property type="protein sequence ID" value="EFX05092.1"/>
    <property type="molecule type" value="Genomic_DNA"/>
</dbReference>
<dbReference type="SUPFAM" id="SSF51197">
    <property type="entry name" value="Clavaminate synthase-like"/>
    <property type="match status" value="1"/>
</dbReference>
<dbReference type="OrthoDB" id="288590at2759"/>
<dbReference type="InterPro" id="IPR027443">
    <property type="entry name" value="IPNS-like_sf"/>
</dbReference>
<dbReference type="AlphaFoldDB" id="F0XB41"/>
<sequence>MEPVEDPSVIPVVDFGPFLAPGATDEDRRGVAMALHAACRDVGFFYLRNHGVSAKLIARMLGGARDFFETATPVDKDRIALRKRSEGGDNARGWLRIENAEKGSHEAVDFYRPVADGEGVMAVGGKTVYDTGMGKNQWPSQPSDFKSVADEYIGQLEPLGVAVIRALALGLGVDEAIFVERIDRAFWNLRILAYEGRKERETANAGIGEHTDFGLLTFLLTDSTKKSLQVLSKDGKWVWADPIEGCYLCNIGDMLSTWTHGLYKSTLHRVVHTSNSMRISIPFFFDPNWDAFISPVIEAADNGAKLAPVESIRYSEKFKRSLDVPLWRDPLEVAV</sequence>
<dbReference type="Pfam" id="PF03171">
    <property type="entry name" value="2OG-FeII_Oxy"/>
    <property type="match status" value="1"/>
</dbReference>
<dbReference type="PRINTS" id="PR00682">
    <property type="entry name" value="IPNSYNTHASE"/>
</dbReference>
<evidence type="ECO:0000256" key="2">
    <source>
        <dbReference type="RuleBase" id="RU003682"/>
    </source>
</evidence>
<evidence type="ECO:0000313" key="5">
    <source>
        <dbReference type="Proteomes" id="UP000007796"/>
    </source>
</evidence>
<comment type="similarity">
    <text evidence="1 2">Belongs to the iron/ascorbate-dependent oxidoreductase family.</text>
</comment>
<dbReference type="InterPro" id="IPR050231">
    <property type="entry name" value="Iron_ascorbate_oxido_reductase"/>
</dbReference>
<feature type="domain" description="Fe2OG dioxygenase" evidence="3">
    <location>
        <begin position="181"/>
        <end position="287"/>
    </location>
</feature>
<proteinExistence type="inferred from homology"/>
<name>F0XB41_GROCL</name>
<dbReference type="InterPro" id="IPR044861">
    <property type="entry name" value="IPNS-like_FE2OG_OXY"/>
</dbReference>
<dbReference type="InParanoid" id="F0XB41"/>
<reference evidence="4 5" key="1">
    <citation type="journal article" date="2011" name="Proc. Natl. Acad. Sci. U.S.A.">
        <title>Genome and transcriptome analyses of the mountain pine beetle-fungal symbiont Grosmannia clavigera, a lodgepole pine pathogen.</title>
        <authorList>
            <person name="DiGuistini S."/>
            <person name="Wang Y."/>
            <person name="Liao N.Y."/>
            <person name="Taylor G."/>
            <person name="Tanguay P."/>
            <person name="Feau N."/>
            <person name="Henrissat B."/>
            <person name="Chan S.K."/>
            <person name="Hesse-Orce U."/>
            <person name="Alamouti S.M."/>
            <person name="Tsui C.K.M."/>
            <person name="Docking R.T."/>
            <person name="Levasseur A."/>
            <person name="Haridas S."/>
            <person name="Robertson G."/>
            <person name="Birol I."/>
            <person name="Holt R.A."/>
            <person name="Marra M.A."/>
            <person name="Hamelin R.C."/>
            <person name="Hirst M."/>
            <person name="Jones S.J.M."/>
            <person name="Bohlmann J."/>
            <person name="Breuil C."/>
        </authorList>
    </citation>
    <scope>NUCLEOTIDE SEQUENCE [LARGE SCALE GENOMIC DNA]</scope>
    <source>
        <strain evidence="5">kw1407 / UAMH 11150</strain>
    </source>
</reference>
<evidence type="ECO:0000259" key="3">
    <source>
        <dbReference type="PROSITE" id="PS51471"/>
    </source>
</evidence>
<keyword evidence="2" id="KW-0408">Iron</keyword>
<accession>F0XB41</accession>
<dbReference type="InterPro" id="IPR026992">
    <property type="entry name" value="DIOX_N"/>
</dbReference>
<keyword evidence="2" id="KW-0479">Metal-binding</keyword>
<dbReference type="GeneID" id="25978667"/>
<dbReference type="GO" id="GO:0046872">
    <property type="term" value="F:metal ion binding"/>
    <property type="evidence" value="ECO:0007669"/>
    <property type="project" value="UniProtKB-KW"/>
</dbReference>
<dbReference type="STRING" id="655863.F0XB41"/>
<evidence type="ECO:0000313" key="4">
    <source>
        <dbReference type="EMBL" id="EFX05092.1"/>
    </source>
</evidence>
<keyword evidence="5" id="KW-1185">Reference proteome</keyword>
<protein>
    <submittedName>
        <fullName evidence="4">Oxoglutarate 3-dioxygenase</fullName>
    </submittedName>
</protein>
<dbReference type="Proteomes" id="UP000007796">
    <property type="component" value="Unassembled WGS sequence"/>
</dbReference>
<keyword evidence="4" id="KW-0223">Dioxygenase</keyword>
<evidence type="ECO:0000256" key="1">
    <source>
        <dbReference type="ARBA" id="ARBA00008056"/>
    </source>
</evidence>
<dbReference type="PANTHER" id="PTHR47990">
    <property type="entry name" value="2-OXOGLUTARATE (2OG) AND FE(II)-DEPENDENT OXYGENASE SUPERFAMILY PROTEIN-RELATED"/>
    <property type="match status" value="1"/>
</dbReference>
<dbReference type="GO" id="GO:0044283">
    <property type="term" value="P:small molecule biosynthetic process"/>
    <property type="evidence" value="ECO:0007669"/>
    <property type="project" value="UniProtKB-ARBA"/>
</dbReference>
<organism evidence="5">
    <name type="scientific">Grosmannia clavigera (strain kw1407 / UAMH 11150)</name>
    <name type="common">Blue stain fungus</name>
    <name type="synonym">Graphiocladiella clavigera</name>
    <dbReference type="NCBI Taxonomy" id="655863"/>
    <lineage>
        <taxon>Eukaryota</taxon>
        <taxon>Fungi</taxon>
        <taxon>Dikarya</taxon>
        <taxon>Ascomycota</taxon>
        <taxon>Pezizomycotina</taxon>
        <taxon>Sordariomycetes</taxon>
        <taxon>Sordariomycetidae</taxon>
        <taxon>Ophiostomatales</taxon>
        <taxon>Ophiostomataceae</taxon>
        <taxon>Leptographium</taxon>
    </lineage>
</organism>
<dbReference type="PROSITE" id="PS51471">
    <property type="entry name" value="FE2OG_OXY"/>
    <property type="match status" value="1"/>
</dbReference>
<dbReference type="InterPro" id="IPR005123">
    <property type="entry name" value="Oxoglu/Fe-dep_dioxygenase_dom"/>
</dbReference>
<dbReference type="RefSeq" id="XP_014174574.1">
    <property type="nucleotide sequence ID" value="XM_014319099.1"/>
</dbReference>